<dbReference type="EMBL" id="HG001932">
    <property type="protein sequence ID" value="CDF38458.1"/>
    <property type="molecule type" value="Genomic_DNA"/>
</dbReference>
<reference evidence="3" key="1">
    <citation type="journal article" date="2013" name="Proc. Natl. Acad. Sci. U.S.A.">
        <title>Genome structure and metabolic features in the red seaweed Chondrus crispus shed light on evolution of the Archaeplastida.</title>
        <authorList>
            <person name="Collen J."/>
            <person name="Porcel B."/>
            <person name="Carre W."/>
            <person name="Ball S.G."/>
            <person name="Chaparro C."/>
            <person name="Tonon T."/>
            <person name="Barbeyron T."/>
            <person name="Michel G."/>
            <person name="Noel B."/>
            <person name="Valentin K."/>
            <person name="Elias M."/>
            <person name="Artiguenave F."/>
            <person name="Arun A."/>
            <person name="Aury J.M."/>
            <person name="Barbosa-Neto J.F."/>
            <person name="Bothwell J.H."/>
            <person name="Bouget F.Y."/>
            <person name="Brillet L."/>
            <person name="Cabello-Hurtado F."/>
            <person name="Capella-Gutierrez S."/>
            <person name="Charrier B."/>
            <person name="Cladiere L."/>
            <person name="Cock J.M."/>
            <person name="Coelho S.M."/>
            <person name="Colleoni C."/>
            <person name="Czjzek M."/>
            <person name="Da Silva C."/>
            <person name="Delage L."/>
            <person name="Denoeud F."/>
            <person name="Deschamps P."/>
            <person name="Dittami S.M."/>
            <person name="Gabaldon T."/>
            <person name="Gachon C.M."/>
            <person name="Groisillier A."/>
            <person name="Herve C."/>
            <person name="Jabbari K."/>
            <person name="Katinka M."/>
            <person name="Kloareg B."/>
            <person name="Kowalczyk N."/>
            <person name="Labadie K."/>
            <person name="Leblanc C."/>
            <person name="Lopez P.J."/>
            <person name="McLachlan D.H."/>
            <person name="Meslet-Cladiere L."/>
            <person name="Moustafa A."/>
            <person name="Nehr Z."/>
            <person name="Nyvall Collen P."/>
            <person name="Panaud O."/>
            <person name="Partensky F."/>
            <person name="Poulain J."/>
            <person name="Rensing S.A."/>
            <person name="Rousvoal S."/>
            <person name="Samson G."/>
            <person name="Symeonidi A."/>
            <person name="Weissenbach J."/>
            <person name="Zambounis A."/>
            <person name="Wincker P."/>
            <person name="Boyen C."/>
        </authorList>
    </citation>
    <scope>NUCLEOTIDE SEQUENCE [LARGE SCALE GENOMIC DNA]</scope>
    <source>
        <strain evidence="3">cv. Stackhouse</strain>
    </source>
</reference>
<keyword evidence="3" id="KW-1185">Reference proteome</keyword>
<dbReference type="RefSeq" id="XP_005718351.1">
    <property type="nucleotide sequence ID" value="XM_005718294.1"/>
</dbReference>
<name>R7QL24_CHOCR</name>
<sequence>MDFLGSYIPPSPTKFTPRANGNKFDDLPALRAPCNEEQLQNMMSGNYEEVRKIRSCLEKKKATVKFIAPLSEEGDSLQSVKLTPRVARTLNDNPRTPPPHSTLSSDPEKKLDKSDKKRSQQRKREKASSNYFGFSFRRSISQPDIDP</sequence>
<evidence type="ECO:0000313" key="2">
    <source>
        <dbReference type="EMBL" id="CDF38458.1"/>
    </source>
</evidence>
<proteinExistence type="predicted"/>
<gene>
    <name evidence="2" type="ORF">CHC_T00006186001</name>
</gene>
<dbReference type="GeneID" id="17326068"/>
<feature type="region of interest" description="Disordered" evidence="1">
    <location>
        <begin position="74"/>
        <end position="147"/>
    </location>
</feature>
<dbReference type="Gramene" id="CDF38458">
    <property type="protein sequence ID" value="CDF38458"/>
    <property type="gene ID" value="CHC_T00006186001"/>
</dbReference>
<protein>
    <submittedName>
        <fullName evidence="2">Uncharacterized protein</fullName>
    </submittedName>
</protein>
<dbReference type="KEGG" id="ccp:CHC_T00006186001"/>
<organism evidence="2 3">
    <name type="scientific">Chondrus crispus</name>
    <name type="common">Carrageen Irish moss</name>
    <name type="synonym">Polymorpha crispa</name>
    <dbReference type="NCBI Taxonomy" id="2769"/>
    <lineage>
        <taxon>Eukaryota</taxon>
        <taxon>Rhodophyta</taxon>
        <taxon>Florideophyceae</taxon>
        <taxon>Rhodymeniophycidae</taxon>
        <taxon>Gigartinales</taxon>
        <taxon>Gigartinaceae</taxon>
        <taxon>Chondrus</taxon>
    </lineage>
</organism>
<feature type="compositionally biased region" description="Basic and acidic residues" evidence="1">
    <location>
        <begin position="106"/>
        <end position="118"/>
    </location>
</feature>
<accession>R7QL24</accession>
<evidence type="ECO:0000313" key="3">
    <source>
        <dbReference type="Proteomes" id="UP000012073"/>
    </source>
</evidence>
<feature type="region of interest" description="Disordered" evidence="1">
    <location>
        <begin position="1"/>
        <end position="26"/>
    </location>
</feature>
<feature type="compositionally biased region" description="Polar residues" evidence="1">
    <location>
        <begin position="128"/>
        <end position="147"/>
    </location>
</feature>
<dbReference type="AlphaFoldDB" id="R7QL24"/>
<dbReference type="Proteomes" id="UP000012073">
    <property type="component" value="Unassembled WGS sequence"/>
</dbReference>
<evidence type="ECO:0000256" key="1">
    <source>
        <dbReference type="SAM" id="MobiDB-lite"/>
    </source>
</evidence>